<name>A0A382SDR9_9ZZZZ</name>
<reference evidence="2" key="1">
    <citation type="submission" date="2018-05" db="EMBL/GenBank/DDBJ databases">
        <authorList>
            <person name="Lanie J.A."/>
            <person name="Ng W.-L."/>
            <person name="Kazmierczak K.M."/>
            <person name="Andrzejewski T.M."/>
            <person name="Davidsen T.M."/>
            <person name="Wayne K.J."/>
            <person name="Tettelin H."/>
            <person name="Glass J.I."/>
            <person name="Rusch D."/>
            <person name="Podicherti R."/>
            <person name="Tsui H.-C.T."/>
            <person name="Winkler M.E."/>
        </authorList>
    </citation>
    <scope>NUCLEOTIDE SEQUENCE</scope>
</reference>
<accession>A0A382SDR9</accession>
<gene>
    <name evidence="2" type="ORF">METZ01_LOCUS360867</name>
</gene>
<feature type="non-terminal residue" evidence="2">
    <location>
        <position position="1"/>
    </location>
</feature>
<dbReference type="AlphaFoldDB" id="A0A382SDR9"/>
<organism evidence="2">
    <name type="scientific">marine metagenome</name>
    <dbReference type="NCBI Taxonomy" id="408172"/>
    <lineage>
        <taxon>unclassified sequences</taxon>
        <taxon>metagenomes</taxon>
        <taxon>ecological metagenomes</taxon>
    </lineage>
</organism>
<feature type="region of interest" description="Disordered" evidence="1">
    <location>
        <begin position="1"/>
        <end position="22"/>
    </location>
</feature>
<dbReference type="EMBL" id="UINC01128332">
    <property type="protein sequence ID" value="SVD08013.1"/>
    <property type="molecule type" value="Genomic_DNA"/>
</dbReference>
<protein>
    <submittedName>
        <fullName evidence="2">Uncharacterized protein</fullName>
    </submittedName>
</protein>
<proteinExistence type="predicted"/>
<evidence type="ECO:0000313" key="2">
    <source>
        <dbReference type="EMBL" id="SVD08013.1"/>
    </source>
</evidence>
<evidence type="ECO:0000256" key="1">
    <source>
        <dbReference type="SAM" id="MobiDB-lite"/>
    </source>
</evidence>
<sequence length="80" mass="8451">PKGDTEVIGGDGRRKKKRVGYAGKKYSSKKGIPTGISIIGDNRYTAGSGTDESSEIAVEALQPGDAALKGRMSWDQLLPD</sequence>